<keyword evidence="1" id="KW-1133">Transmembrane helix</keyword>
<evidence type="ECO:0000256" key="1">
    <source>
        <dbReference type="SAM" id="Phobius"/>
    </source>
</evidence>
<evidence type="ECO:0000313" key="2">
    <source>
        <dbReference type="EMBL" id="MBP2376861.1"/>
    </source>
</evidence>
<proteinExistence type="predicted"/>
<organism evidence="2 3">
    <name type="scientific">Microbacterium phyllosphaerae</name>
    <dbReference type="NCBI Taxonomy" id="124798"/>
    <lineage>
        <taxon>Bacteria</taxon>
        <taxon>Bacillati</taxon>
        <taxon>Actinomycetota</taxon>
        <taxon>Actinomycetes</taxon>
        <taxon>Micrococcales</taxon>
        <taxon>Microbacteriaceae</taxon>
        <taxon>Microbacterium</taxon>
    </lineage>
</organism>
<keyword evidence="1" id="KW-0472">Membrane</keyword>
<feature type="transmembrane region" description="Helical" evidence="1">
    <location>
        <begin position="290"/>
        <end position="316"/>
    </location>
</feature>
<dbReference type="EMBL" id="JAGIOA010000001">
    <property type="protein sequence ID" value="MBP2376861.1"/>
    <property type="molecule type" value="Genomic_DNA"/>
</dbReference>
<reference evidence="2 3" key="1">
    <citation type="submission" date="2021-03" db="EMBL/GenBank/DDBJ databases">
        <title>Sequencing the genomes of 1000 actinobacteria strains.</title>
        <authorList>
            <person name="Klenk H.-P."/>
        </authorList>
    </citation>
    <scope>NUCLEOTIDE SEQUENCE [LARGE SCALE GENOMIC DNA]</scope>
    <source>
        <strain evidence="2 3">DSM 13468</strain>
    </source>
</reference>
<feature type="transmembrane region" description="Helical" evidence="1">
    <location>
        <begin position="252"/>
        <end position="270"/>
    </location>
</feature>
<dbReference type="Proteomes" id="UP000703720">
    <property type="component" value="Unassembled WGS sequence"/>
</dbReference>
<feature type="transmembrane region" description="Helical" evidence="1">
    <location>
        <begin position="21"/>
        <end position="45"/>
    </location>
</feature>
<comment type="caution">
    <text evidence="2">The sequence shown here is derived from an EMBL/GenBank/DDBJ whole genome shotgun (WGS) entry which is preliminary data.</text>
</comment>
<gene>
    <name evidence="2" type="ORF">JOF42_000356</name>
</gene>
<evidence type="ECO:0000313" key="3">
    <source>
        <dbReference type="Proteomes" id="UP000703720"/>
    </source>
</evidence>
<keyword evidence="3" id="KW-1185">Reference proteome</keyword>
<sequence length="361" mass="38078">MTRTFRAWTVATEAVRNLWSNAFFTGVIALSGVFVGFAVPAVTLWEVSSIRTDAESEVRAGANVLRVTGEDGALLPAGRCEALNSVPGILAAGGLAVRTTVFPAARPSDVVTLIVGTPTLGQVLWPSLSSQLATSSVVVGSATAETYGLTSGSTFGYEVRGDMTPLTAVVDRSGAPSTREPQLDTSVLIATAPTGRVRECLVEALPGARTVVEGMLRGWFGATDGTTVSPFYLPVTSSASPDERLTVRTTQYVPAIAALVLVTGMVAAWFSRRAEYSLYRMLGLNRRGSLLMHTVEMTVAVMVPVSVGMVAAMVVMEAHESLDVILATTDALRMLALLIPAPLLGWLLMRPATRADALHGR</sequence>
<dbReference type="RefSeq" id="WP_210096281.1">
    <property type="nucleotide sequence ID" value="NZ_BAAAIO010000001.1"/>
</dbReference>
<evidence type="ECO:0008006" key="4">
    <source>
        <dbReference type="Google" id="ProtNLM"/>
    </source>
</evidence>
<name>A0ABS4WKZ1_9MICO</name>
<protein>
    <recommendedName>
        <fullName evidence="4">ABC transporter permease</fullName>
    </recommendedName>
</protein>
<keyword evidence="1" id="KW-0812">Transmembrane</keyword>
<feature type="transmembrane region" description="Helical" evidence="1">
    <location>
        <begin position="331"/>
        <end position="349"/>
    </location>
</feature>
<accession>A0ABS4WKZ1</accession>